<proteinExistence type="predicted"/>
<evidence type="ECO:0000313" key="1">
    <source>
        <dbReference type="EMBL" id="MPC36894.1"/>
    </source>
</evidence>
<accession>A0A5B7EX39</accession>
<dbReference type="EMBL" id="VSRR010003629">
    <property type="protein sequence ID" value="MPC36894.1"/>
    <property type="molecule type" value="Genomic_DNA"/>
</dbReference>
<sequence length="92" mass="10450">MASERCFNKVHIVAVSKLFPYMCGEFPILSAVKGWLRGYIIHKDECMGRPIIRLCDGTKSFLPCCVPDLKLDEIYASEKKSNSTQDSQLSYK</sequence>
<name>A0A5B7EX39_PORTR</name>
<dbReference type="AlphaFoldDB" id="A0A5B7EX39"/>
<gene>
    <name evidence="1" type="ORF">E2C01_030362</name>
</gene>
<reference evidence="1 2" key="1">
    <citation type="submission" date="2019-05" db="EMBL/GenBank/DDBJ databases">
        <title>Another draft genome of Portunus trituberculatus and its Hox gene families provides insights of decapod evolution.</title>
        <authorList>
            <person name="Jeong J.-H."/>
            <person name="Song I."/>
            <person name="Kim S."/>
            <person name="Choi T."/>
            <person name="Kim D."/>
            <person name="Ryu S."/>
            <person name="Kim W."/>
        </authorList>
    </citation>
    <scope>NUCLEOTIDE SEQUENCE [LARGE SCALE GENOMIC DNA]</scope>
    <source>
        <tissue evidence="1">Muscle</tissue>
    </source>
</reference>
<comment type="caution">
    <text evidence="1">The sequence shown here is derived from an EMBL/GenBank/DDBJ whole genome shotgun (WGS) entry which is preliminary data.</text>
</comment>
<protein>
    <submittedName>
        <fullName evidence="1">Uncharacterized protein</fullName>
    </submittedName>
</protein>
<keyword evidence="2" id="KW-1185">Reference proteome</keyword>
<evidence type="ECO:0000313" key="2">
    <source>
        <dbReference type="Proteomes" id="UP000324222"/>
    </source>
</evidence>
<organism evidence="1 2">
    <name type="scientific">Portunus trituberculatus</name>
    <name type="common">Swimming crab</name>
    <name type="synonym">Neptunus trituberculatus</name>
    <dbReference type="NCBI Taxonomy" id="210409"/>
    <lineage>
        <taxon>Eukaryota</taxon>
        <taxon>Metazoa</taxon>
        <taxon>Ecdysozoa</taxon>
        <taxon>Arthropoda</taxon>
        <taxon>Crustacea</taxon>
        <taxon>Multicrustacea</taxon>
        <taxon>Malacostraca</taxon>
        <taxon>Eumalacostraca</taxon>
        <taxon>Eucarida</taxon>
        <taxon>Decapoda</taxon>
        <taxon>Pleocyemata</taxon>
        <taxon>Brachyura</taxon>
        <taxon>Eubrachyura</taxon>
        <taxon>Portunoidea</taxon>
        <taxon>Portunidae</taxon>
        <taxon>Portuninae</taxon>
        <taxon>Portunus</taxon>
    </lineage>
</organism>
<dbReference type="Proteomes" id="UP000324222">
    <property type="component" value="Unassembled WGS sequence"/>
</dbReference>